<keyword evidence="1" id="KW-1133">Transmembrane helix</keyword>
<dbReference type="RefSeq" id="WP_073246620.1">
    <property type="nucleotide sequence ID" value="NZ_BJNP01000018.1"/>
</dbReference>
<dbReference type="STRING" id="983.SAMN05443543_11079"/>
<evidence type="ECO:0000313" key="2">
    <source>
        <dbReference type="EMBL" id="GEC72321.1"/>
    </source>
</evidence>
<protein>
    <submittedName>
        <fullName evidence="2">Uncharacterized protein</fullName>
    </submittedName>
</protein>
<organism evidence="2 3">
    <name type="scientific">Flavobacterium flevense</name>
    <dbReference type="NCBI Taxonomy" id="983"/>
    <lineage>
        <taxon>Bacteria</taxon>
        <taxon>Pseudomonadati</taxon>
        <taxon>Bacteroidota</taxon>
        <taxon>Flavobacteriia</taxon>
        <taxon>Flavobacteriales</taxon>
        <taxon>Flavobacteriaceae</taxon>
        <taxon>Flavobacterium</taxon>
    </lineage>
</organism>
<evidence type="ECO:0000256" key="1">
    <source>
        <dbReference type="SAM" id="Phobius"/>
    </source>
</evidence>
<comment type="caution">
    <text evidence="2">The sequence shown here is derived from an EMBL/GenBank/DDBJ whole genome shotgun (WGS) entry which is preliminary data.</text>
</comment>
<keyword evidence="1" id="KW-0812">Transmembrane</keyword>
<keyword evidence="1" id="KW-0472">Membrane</keyword>
<feature type="transmembrane region" description="Helical" evidence="1">
    <location>
        <begin position="6"/>
        <end position="27"/>
    </location>
</feature>
<dbReference type="AlphaFoldDB" id="A0A4Y4AVR7"/>
<keyword evidence="3" id="KW-1185">Reference proteome</keyword>
<feature type="transmembrane region" description="Helical" evidence="1">
    <location>
        <begin position="125"/>
        <end position="146"/>
    </location>
</feature>
<accession>A0A4Y4AVR7</accession>
<evidence type="ECO:0000313" key="3">
    <source>
        <dbReference type="Proteomes" id="UP000316775"/>
    </source>
</evidence>
<dbReference type="Proteomes" id="UP000316775">
    <property type="component" value="Unassembled WGS sequence"/>
</dbReference>
<reference evidence="2 3" key="1">
    <citation type="submission" date="2019-06" db="EMBL/GenBank/DDBJ databases">
        <title>Whole genome shotgun sequence of Flavobacterium flevense NBRC 14960.</title>
        <authorList>
            <person name="Hosoyama A."/>
            <person name="Uohara A."/>
            <person name="Ohji S."/>
            <person name="Ichikawa N."/>
        </authorList>
    </citation>
    <scope>NUCLEOTIDE SEQUENCE [LARGE SCALE GENOMIC DNA]</scope>
    <source>
        <strain evidence="2 3">NBRC 14960</strain>
    </source>
</reference>
<proteinExistence type="predicted"/>
<dbReference type="EMBL" id="BJNP01000018">
    <property type="protein sequence ID" value="GEC72321.1"/>
    <property type="molecule type" value="Genomic_DNA"/>
</dbReference>
<dbReference type="OrthoDB" id="673991at2"/>
<gene>
    <name evidence="2" type="ORF">FFL01_18600</name>
</gene>
<name>A0A4Y4AVR7_9FLAO</name>
<feature type="transmembrane region" description="Helical" evidence="1">
    <location>
        <begin position="91"/>
        <end position="113"/>
    </location>
</feature>
<feature type="transmembrane region" description="Helical" evidence="1">
    <location>
        <begin position="59"/>
        <end position="79"/>
    </location>
</feature>
<sequence length="147" mass="16807">MILEAFIQILISSLVATSVMTLFSYIISESFRELYKEPVLLSYCLTTLVISLSAKTKNILGWIIHYAIGFLFVLGYYLIWENEIMNKTWTAALILGAISGIIGIASWVIIFKISDYKPKIDFKGYYLQLFFVHVIFGLSAFTVYTLF</sequence>